<dbReference type="Proteomes" id="UP001285921">
    <property type="component" value="Unassembled WGS sequence"/>
</dbReference>
<keyword evidence="2" id="KW-1185">Reference proteome</keyword>
<accession>A0ABQ6NR24</accession>
<reference evidence="1 2" key="1">
    <citation type="submission" date="2023-05" db="EMBL/GenBank/DDBJ databases">
        <title>Draft genome of Paenibacillus sp. CCS26.</title>
        <authorList>
            <person name="Akita H."/>
            <person name="Shinto Y."/>
            <person name="Kimura Z."/>
        </authorList>
    </citation>
    <scope>NUCLEOTIDE SEQUENCE [LARGE SCALE GENOMIC DNA]</scope>
    <source>
        <strain evidence="1 2">CCS26</strain>
    </source>
</reference>
<sequence length="170" mass="18308">MKPTQPARTNSYVFQVELLVEGDSNAAALEKLLKSLNQGAYADYRILNGIQLGQLIDQRKTELPGSQPVPVPLAAKSAAQAAPSPVPPVASAASVAPAAPASGNGLDSIRAFMKSNKLIRLIVNKGLGIKLSIPCRILNIDEEGNLITVYHVDEKQVYTFRLNEIEDFQD</sequence>
<name>A0ABQ6NR24_9BACL</name>
<protein>
    <submittedName>
        <fullName evidence="1">Uncharacterized protein</fullName>
    </submittedName>
</protein>
<organism evidence="1 2">
    <name type="scientific">Paenibacillus glycanilyticus</name>
    <dbReference type="NCBI Taxonomy" id="126569"/>
    <lineage>
        <taxon>Bacteria</taxon>
        <taxon>Bacillati</taxon>
        <taxon>Bacillota</taxon>
        <taxon>Bacilli</taxon>
        <taxon>Bacillales</taxon>
        <taxon>Paenibacillaceae</taxon>
        <taxon>Paenibacillus</taxon>
    </lineage>
</organism>
<dbReference type="RefSeq" id="WP_317981492.1">
    <property type="nucleotide sequence ID" value="NZ_BTCL01000020.1"/>
</dbReference>
<proteinExistence type="predicted"/>
<evidence type="ECO:0000313" key="2">
    <source>
        <dbReference type="Proteomes" id="UP001285921"/>
    </source>
</evidence>
<comment type="caution">
    <text evidence="1">The sequence shown here is derived from an EMBL/GenBank/DDBJ whole genome shotgun (WGS) entry which is preliminary data.</text>
</comment>
<gene>
    <name evidence="1" type="ORF">PghCCS26_46860</name>
</gene>
<evidence type="ECO:0000313" key="1">
    <source>
        <dbReference type="EMBL" id="GMK47556.1"/>
    </source>
</evidence>
<dbReference type="EMBL" id="BTCL01000020">
    <property type="protein sequence ID" value="GMK47556.1"/>
    <property type="molecule type" value="Genomic_DNA"/>
</dbReference>